<evidence type="ECO:0000256" key="1">
    <source>
        <dbReference type="SAM" id="MobiDB-lite"/>
    </source>
</evidence>
<gene>
    <name evidence="2" type="ORF">PCOR1329_LOCUS7054</name>
</gene>
<keyword evidence="3" id="KW-1185">Reference proteome</keyword>
<comment type="caution">
    <text evidence="2">The sequence shown here is derived from an EMBL/GenBank/DDBJ whole genome shotgun (WGS) entry which is preliminary data.</text>
</comment>
<name>A0ABN9PYR1_9DINO</name>
<proteinExistence type="predicted"/>
<evidence type="ECO:0000313" key="3">
    <source>
        <dbReference type="Proteomes" id="UP001189429"/>
    </source>
</evidence>
<feature type="region of interest" description="Disordered" evidence="1">
    <location>
        <begin position="276"/>
        <end position="327"/>
    </location>
</feature>
<evidence type="ECO:0000313" key="2">
    <source>
        <dbReference type="EMBL" id="CAK0798239.1"/>
    </source>
</evidence>
<protein>
    <submittedName>
        <fullName evidence="2">Uncharacterized protein</fullName>
    </submittedName>
</protein>
<reference evidence="2" key="1">
    <citation type="submission" date="2023-10" db="EMBL/GenBank/DDBJ databases">
        <authorList>
            <person name="Chen Y."/>
            <person name="Shah S."/>
            <person name="Dougan E. K."/>
            <person name="Thang M."/>
            <person name="Chan C."/>
        </authorList>
    </citation>
    <scope>NUCLEOTIDE SEQUENCE [LARGE SCALE GENOMIC DNA]</scope>
</reference>
<dbReference type="Proteomes" id="UP001189429">
    <property type="component" value="Unassembled WGS sequence"/>
</dbReference>
<dbReference type="EMBL" id="CAUYUJ010001903">
    <property type="protein sequence ID" value="CAK0798239.1"/>
    <property type="molecule type" value="Genomic_DNA"/>
</dbReference>
<accession>A0ABN9PYR1</accession>
<sequence length="327" mass="35120">MAAFGDWVAALPQQVRDHLAAQGLDNAALVVDSVSPQFLKGENGATVAKTVDVAFLESIAAACETVKPGSGAYAKVRQFYEKCYKRCEKGAAAASVPEAAPIEARDPTREEYYDLSPEYRKQRLQALNTEFEAVAATVVQSDAAARARPAAAELKPGVGGVLAWRMPAISEAPAGGLVELEEAGYLIENLLFLCGWVKDIDYLVTFHERFWSRVRRSKQPMLGYRPTALTEVQRALCLFQCQWAKASRNADKLDATVFSSLPADADELDGRLALAPRQAGHSAPGSANAAGARLDGAGESLPKRPRLTRGERRERAAAAAGYQSAPA</sequence>
<feature type="non-terminal residue" evidence="2">
    <location>
        <position position="327"/>
    </location>
</feature>
<organism evidence="2 3">
    <name type="scientific">Prorocentrum cordatum</name>
    <dbReference type="NCBI Taxonomy" id="2364126"/>
    <lineage>
        <taxon>Eukaryota</taxon>
        <taxon>Sar</taxon>
        <taxon>Alveolata</taxon>
        <taxon>Dinophyceae</taxon>
        <taxon>Prorocentrales</taxon>
        <taxon>Prorocentraceae</taxon>
        <taxon>Prorocentrum</taxon>
    </lineage>
</organism>